<evidence type="ECO:0000256" key="5">
    <source>
        <dbReference type="ARBA" id="ARBA00022692"/>
    </source>
</evidence>
<dbReference type="FunFam" id="3.80.10.10:FF:000213">
    <property type="entry name" value="Tyrosine-sulfated glycopeptide receptor 1"/>
    <property type="match status" value="1"/>
</dbReference>
<dbReference type="FunFam" id="3.80.10.10:FF:001347">
    <property type="entry name" value="LRR receptor-like serine/threonine-protein kinase GSO2"/>
    <property type="match status" value="1"/>
</dbReference>
<dbReference type="Proteomes" id="UP000825729">
    <property type="component" value="Unassembled WGS sequence"/>
</dbReference>
<comment type="subcellular location">
    <subcellularLocation>
        <location evidence="1">Cell membrane</location>
        <topology evidence="1">Single-pass type I membrane protein</topology>
    </subcellularLocation>
</comment>
<dbReference type="Pfam" id="PF00560">
    <property type="entry name" value="LRR_1"/>
    <property type="match status" value="8"/>
</dbReference>
<dbReference type="InterPro" id="IPR032675">
    <property type="entry name" value="LRR_dom_sf"/>
</dbReference>
<dbReference type="SMART" id="SM00369">
    <property type="entry name" value="LRR_TYP"/>
    <property type="match status" value="7"/>
</dbReference>
<dbReference type="InterPro" id="IPR003591">
    <property type="entry name" value="Leu-rich_rpt_typical-subtyp"/>
</dbReference>
<dbReference type="AlphaFoldDB" id="A0AAV7DYR2"/>
<evidence type="ECO:0000256" key="9">
    <source>
        <dbReference type="ARBA" id="ARBA00023136"/>
    </source>
</evidence>
<sequence>MGLLHLGGRGRRLVQFATVAALLLIIAASLVISMADSRASPHFPSQLGSMELHKRALRGRLSSPGNRPPTPAVASLLFIAACLVSMADSRGFLHFPSQLGSKELQRPAWRELGDRSSSGSWRLQFHINSTSTCGISYIQLLQPPYPRKKLAGRFKIERMRNKCVSKAFLQSLLLYCHVFMGTDIFSCLACTDSERNALMVFKQSLLDPSNRLASWVDGLDCCKWDGVSCDNQTGYVIQLDLRNPNAKYLFTAVYTVPNPYKDTSLRGRVDPALEDLEHLQHLDLSGNSFDGFPIPDFFGSFHKLRYLNLSSAGFQRIPQHVGNLSNLEVLDLSSSFESPFTMSVDNLEWLSYTCQVVLSQLPYLQELCLTSNDLFDNSSRVFEGKWESIKLFDMSLNLLYGALPMHLGNLRNLEYLDISLRSNNIGVLNVLPNSVCQLKNLRLLALESFNLSGSIPTCFGELSSLEILKQGDNQFNGTLLEVHFQKLSKLQVLKLSSSGLKLGVRPDWVPPFQLLQLFLESCPLERKVFPSWLQTQKSLEFLDLSYSSIVDSIPPWFWNFSPNLIAMRITKNGLYGQLPSPLMTGYTKLLENVDISNKKFTGAIPSDFVNSQISLRFFLASSNRINGTVPEIFGKFTELQYLDLSDNHLIIREIPSGLCDGQHLQLLDLSRKLYQSCCSGFGREPFGWERTQHIGSAARFELPSSMANCTSLKYIDLSMNELTGSIPTWFPESFPDLEILSLRSNKFTGKIPPKLSNLGYLQVLDLAQNNLHGSIPKSFHNYFQAMQKKQELRRLETGDISTNGETFILSANGKLNEYTQILSLVVSMDLSDNLISGEIPAELSDLSGLVHLNLSGNHLSGKIPQDIGNLHELISLDLSRNQLSGPIPSSLSKLSFLQHLNVSYNKLHGMIPSGSQLQTLNDASIYMGNAGLCGPPLSKICAENKTPPSVVHEEKSAKEHNEMLWMYIGIGHGFVVGFCGVFGILAFKRGWRIAFFRFFDDKYA</sequence>
<evidence type="ECO:0000313" key="15">
    <source>
        <dbReference type="Proteomes" id="UP000825729"/>
    </source>
</evidence>
<evidence type="ECO:0000256" key="3">
    <source>
        <dbReference type="ARBA" id="ARBA00022475"/>
    </source>
</evidence>
<evidence type="ECO:0000259" key="13">
    <source>
        <dbReference type="Pfam" id="PF08263"/>
    </source>
</evidence>
<evidence type="ECO:0000256" key="1">
    <source>
        <dbReference type="ARBA" id="ARBA00004251"/>
    </source>
</evidence>
<feature type="transmembrane region" description="Helical" evidence="12">
    <location>
        <begin position="12"/>
        <end position="35"/>
    </location>
</feature>
<dbReference type="PANTHER" id="PTHR48063">
    <property type="entry name" value="LRR RECEPTOR-LIKE KINASE"/>
    <property type="match status" value="1"/>
</dbReference>
<keyword evidence="9 12" id="KW-0472">Membrane</keyword>
<comment type="caution">
    <text evidence="14">The sequence shown here is derived from an EMBL/GenBank/DDBJ whole genome shotgun (WGS) entry which is preliminary data.</text>
</comment>
<reference evidence="14 15" key="1">
    <citation type="submission" date="2021-07" db="EMBL/GenBank/DDBJ databases">
        <title>The Aristolochia fimbriata genome: insights into angiosperm evolution, floral development and chemical biosynthesis.</title>
        <authorList>
            <person name="Jiao Y."/>
        </authorList>
    </citation>
    <scope>NUCLEOTIDE SEQUENCE [LARGE SCALE GENOMIC DNA]</scope>
    <source>
        <strain evidence="14">IBCAS-2021</strain>
        <tissue evidence="14">Leaf</tissue>
    </source>
</reference>
<keyword evidence="5 12" id="KW-0812">Transmembrane</keyword>
<dbReference type="Gene3D" id="3.80.10.10">
    <property type="entry name" value="Ribonuclease Inhibitor"/>
    <property type="match status" value="4"/>
</dbReference>
<evidence type="ECO:0000256" key="2">
    <source>
        <dbReference type="ARBA" id="ARBA00009592"/>
    </source>
</evidence>
<keyword evidence="7" id="KW-0677">Repeat</keyword>
<dbReference type="EMBL" id="JAINDJ010000007">
    <property type="protein sequence ID" value="KAG9441306.1"/>
    <property type="molecule type" value="Genomic_DNA"/>
</dbReference>
<proteinExistence type="inferred from homology"/>
<accession>A0AAV7DYR2</accession>
<keyword evidence="11" id="KW-0325">Glycoprotein</keyword>
<dbReference type="GO" id="GO:0005886">
    <property type="term" value="C:plasma membrane"/>
    <property type="evidence" value="ECO:0007669"/>
    <property type="project" value="UniProtKB-SubCell"/>
</dbReference>
<keyword evidence="6" id="KW-0732">Signal</keyword>
<evidence type="ECO:0000313" key="14">
    <source>
        <dbReference type="EMBL" id="KAG9441306.1"/>
    </source>
</evidence>
<dbReference type="InterPro" id="IPR001611">
    <property type="entry name" value="Leu-rich_rpt"/>
</dbReference>
<keyword evidence="15" id="KW-1185">Reference proteome</keyword>
<dbReference type="PANTHER" id="PTHR48063:SF112">
    <property type="entry name" value="RECEPTOR LIKE PROTEIN 30-LIKE"/>
    <property type="match status" value="1"/>
</dbReference>
<protein>
    <recommendedName>
        <fullName evidence="13">Leucine-rich repeat-containing N-terminal plant-type domain-containing protein</fullName>
    </recommendedName>
</protein>
<keyword evidence="10" id="KW-0675">Receptor</keyword>
<evidence type="ECO:0000256" key="4">
    <source>
        <dbReference type="ARBA" id="ARBA00022614"/>
    </source>
</evidence>
<evidence type="ECO:0000256" key="12">
    <source>
        <dbReference type="SAM" id="Phobius"/>
    </source>
</evidence>
<evidence type="ECO:0000256" key="6">
    <source>
        <dbReference type="ARBA" id="ARBA00022729"/>
    </source>
</evidence>
<evidence type="ECO:0000256" key="10">
    <source>
        <dbReference type="ARBA" id="ARBA00023170"/>
    </source>
</evidence>
<keyword evidence="4" id="KW-0433">Leucine-rich repeat</keyword>
<dbReference type="Pfam" id="PF08263">
    <property type="entry name" value="LRRNT_2"/>
    <property type="match status" value="1"/>
</dbReference>
<dbReference type="SUPFAM" id="SSF52058">
    <property type="entry name" value="L domain-like"/>
    <property type="match status" value="2"/>
</dbReference>
<dbReference type="InterPro" id="IPR013210">
    <property type="entry name" value="LRR_N_plant-typ"/>
</dbReference>
<evidence type="ECO:0000256" key="8">
    <source>
        <dbReference type="ARBA" id="ARBA00022989"/>
    </source>
</evidence>
<gene>
    <name evidence="14" type="ORF">H6P81_017160</name>
</gene>
<comment type="similarity">
    <text evidence="2">Belongs to the RLP family.</text>
</comment>
<evidence type="ECO:0000256" key="11">
    <source>
        <dbReference type="ARBA" id="ARBA00023180"/>
    </source>
</evidence>
<keyword evidence="3" id="KW-1003">Cell membrane</keyword>
<feature type="transmembrane region" description="Helical" evidence="12">
    <location>
        <begin position="964"/>
        <end position="987"/>
    </location>
</feature>
<dbReference type="InterPro" id="IPR046956">
    <property type="entry name" value="RLP23-like"/>
</dbReference>
<organism evidence="14 15">
    <name type="scientific">Aristolochia fimbriata</name>
    <name type="common">White veined hardy Dutchman's pipe vine</name>
    <dbReference type="NCBI Taxonomy" id="158543"/>
    <lineage>
        <taxon>Eukaryota</taxon>
        <taxon>Viridiplantae</taxon>
        <taxon>Streptophyta</taxon>
        <taxon>Embryophyta</taxon>
        <taxon>Tracheophyta</taxon>
        <taxon>Spermatophyta</taxon>
        <taxon>Magnoliopsida</taxon>
        <taxon>Magnoliidae</taxon>
        <taxon>Piperales</taxon>
        <taxon>Aristolochiaceae</taxon>
        <taxon>Aristolochia</taxon>
    </lineage>
</organism>
<name>A0AAV7DYR2_ARIFI</name>
<feature type="domain" description="Leucine-rich repeat-containing N-terminal plant-type" evidence="13">
    <location>
        <begin position="192"/>
        <end position="230"/>
    </location>
</feature>
<keyword evidence="8 12" id="KW-1133">Transmembrane helix</keyword>
<evidence type="ECO:0000256" key="7">
    <source>
        <dbReference type="ARBA" id="ARBA00022737"/>
    </source>
</evidence>